<proteinExistence type="predicted"/>
<dbReference type="PANTHER" id="PTHR33164:SF57">
    <property type="entry name" value="MARR-FAMILY TRANSCRIPTIONAL REGULATOR"/>
    <property type="match status" value="1"/>
</dbReference>
<evidence type="ECO:0000313" key="3">
    <source>
        <dbReference type="Proteomes" id="UP001484535"/>
    </source>
</evidence>
<dbReference type="PRINTS" id="PR00598">
    <property type="entry name" value="HTHMARR"/>
</dbReference>
<dbReference type="Pfam" id="PF12802">
    <property type="entry name" value="MarR_2"/>
    <property type="match status" value="1"/>
</dbReference>
<comment type="caution">
    <text evidence="2">The sequence shown here is derived from an EMBL/GenBank/DDBJ whole genome shotgun (WGS) entry which is preliminary data.</text>
</comment>
<dbReference type="SUPFAM" id="SSF46785">
    <property type="entry name" value="Winged helix' DNA-binding domain"/>
    <property type="match status" value="1"/>
</dbReference>
<gene>
    <name evidence="2" type="ORF">ABDJ38_13945</name>
</gene>
<dbReference type="RefSeq" id="WP_346785737.1">
    <property type="nucleotide sequence ID" value="NZ_JBDLBR010000005.1"/>
</dbReference>
<evidence type="ECO:0000259" key="1">
    <source>
        <dbReference type="PROSITE" id="PS50995"/>
    </source>
</evidence>
<dbReference type="InterPro" id="IPR036390">
    <property type="entry name" value="WH_DNA-bd_sf"/>
</dbReference>
<evidence type="ECO:0000313" key="2">
    <source>
        <dbReference type="EMBL" id="MEN7538279.1"/>
    </source>
</evidence>
<dbReference type="InterPro" id="IPR039422">
    <property type="entry name" value="MarR/SlyA-like"/>
</dbReference>
<accession>A0ABV0CZI3</accession>
<dbReference type="InterPro" id="IPR000835">
    <property type="entry name" value="HTH_MarR-typ"/>
</dbReference>
<dbReference type="Gene3D" id="1.10.10.10">
    <property type="entry name" value="Winged helix-like DNA-binding domain superfamily/Winged helix DNA-binding domain"/>
    <property type="match status" value="1"/>
</dbReference>
<dbReference type="EMBL" id="JBDLBR010000005">
    <property type="protein sequence ID" value="MEN7538279.1"/>
    <property type="molecule type" value="Genomic_DNA"/>
</dbReference>
<dbReference type="InterPro" id="IPR036388">
    <property type="entry name" value="WH-like_DNA-bd_sf"/>
</dbReference>
<dbReference type="PROSITE" id="PS50995">
    <property type="entry name" value="HTH_MARR_2"/>
    <property type="match status" value="1"/>
</dbReference>
<reference evidence="2 3" key="1">
    <citation type="submission" date="2024-05" db="EMBL/GenBank/DDBJ databases">
        <authorList>
            <person name="Park S."/>
        </authorList>
    </citation>
    <scope>NUCLEOTIDE SEQUENCE [LARGE SCALE GENOMIC DNA]</scope>
    <source>
        <strain evidence="2 3">DGU5</strain>
    </source>
</reference>
<name>A0ABV0CZI3_9SPHN</name>
<dbReference type="PANTHER" id="PTHR33164">
    <property type="entry name" value="TRANSCRIPTIONAL REGULATOR, MARR FAMILY"/>
    <property type="match status" value="1"/>
</dbReference>
<protein>
    <submittedName>
        <fullName evidence="2">MarR family transcriptional regulator</fullName>
    </submittedName>
</protein>
<organism evidence="2 3">
    <name type="scientific">Aurantiacibacter flavus</name>
    <dbReference type="NCBI Taxonomy" id="3145232"/>
    <lineage>
        <taxon>Bacteria</taxon>
        <taxon>Pseudomonadati</taxon>
        <taxon>Pseudomonadota</taxon>
        <taxon>Alphaproteobacteria</taxon>
        <taxon>Sphingomonadales</taxon>
        <taxon>Erythrobacteraceae</taxon>
        <taxon>Aurantiacibacter</taxon>
    </lineage>
</organism>
<sequence>MIDRLTTRQVRKLADLTLAEWRVVAHLAAIGNTSSARISKAALVDRAEISRAVRSLAEKGLIARQSNPADQRVALLELTEKGRELFETTQRERISFFADLTDQFSPDELQQLDDYLFRIAKVADQMLEDSAAAS</sequence>
<keyword evidence="3" id="KW-1185">Reference proteome</keyword>
<dbReference type="Proteomes" id="UP001484535">
    <property type="component" value="Unassembled WGS sequence"/>
</dbReference>
<dbReference type="SMART" id="SM00347">
    <property type="entry name" value="HTH_MARR"/>
    <property type="match status" value="1"/>
</dbReference>
<feature type="domain" description="HTH marR-type" evidence="1">
    <location>
        <begin position="1"/>
        <end position="121"/>
    </location>
</feature>